<name>A0A6N1C9Q9_9PSED</name>
<dbReference type="GO" id="GO:0051920">
    <property type="term" value="F:peroxiredoxin activity"/>
    <property type="evidence" value="ECO:0007669"/>
    <property type="project" value="InterPro"/>
</dbReference>
<dbReference type="InterPro" id="IPR029032">
    <property type="entry name" value="AhpD-like"/>
</dbReference>
<keyword evidence="3" id="KW-1185">Reference proteome</keyword>
<dbReference type="KEGG" id="pbz:GN234_01665"/>
<evidence type="ECO:0000313" key="2">
    <source>
        <dbReference type="EMBL" id="QKS80727.1"/>
    </source>
</evidence>
<dbReference type="AlphaFoldDB" id="A0A6N1C9Q9"/>
<dbReference type="PANTHER" id="PTHR34846">
    <property type="entry name" value="4-CARBOXYMUCONOLACTONE DECARBOXYLASE FAMILY PROTEIN (AFU_ORTHOLOGUE AFUA_6G11590)"/>
    <property type="match status" value="1"/>
</dbReference>
<gene>
    <name evidence="2" type="ORF">GN234_01665</name>
</gene>
<accession>A0A6N1C9Q9</accession>
<dbReference type="Pfam" id="PF02627">
    <property type="entry name" value="CMD"/>
    <property type="match status" value="1"/>
</dbReference>
<evidence type="ECO:0000259" key="1">
    <source>
        <dbReference type="Pfam" id="PF02627"/>
    </source>
</evidence>
<dbReference type="EMBL" id="CP048810">
    <property type="protein sequence ID" value="QKS80727.1"/>
    <property type="molecule type" value="Genomic_DNA"/>
</dbReference>
<protein>
    <submittedName>
        <fullName evidence="2">Carboxymuconolactone decarboxylase family protein</fullName>
    </submittedName>
</protein>
<proteinExistence type="predicted"/>
<dbReference type="SUPFAM" id="SSF69118">
    <property type="entry name" value="AhpD-like"/>
    <property type="match status" value="1"/>
</dbReference>
<dbReference type="InterPro" id="IPR003779">
    <property type="entry name" value="CMD-like"/>
</dbReference>
<dbReference type="Proteomes" id="UP000509545">
    <property type="component" value="Chromosome"/>
</dbReference>
<sequence length="232" mass="26215">MIGRRPLSIDEAQPWLSFIVIDLACYIFSSDYPCYTFDSGGYAMSRIKALNEPYPDEVRADFDKIMGVGVPPLVLFSTVACSDRAWRKFKGGSLLDGSLLKLRQRELVINRVCARTECEYEWGVHVMAFAQAAGLTREEVAGTLEYPLRPGLWREEEAALLIAIDALHDRAALSDEEFLALRKHFDDDQILEILMLAGFYRTVSYIANGLLLPLEQNAANFSEYRKGRPAEH</sequence>
<feature type="domain" description="Carboxymuconolactone decarboxylase-like" evidence="1">
    <location>
        <begin position="84"/>
        <end position="163"/>
    </location>
</feature>
<evidence type="ECO:0000313" key="3">
    <source>
        <dbReference type="Proteomes" id="UP000509545"/>
    </source>
</evidence>
<organism evidence="2 3">
    <name type="scientific">Pseudomonas bijieensis</name>
    <dbReference type="NCBI Taxonomy" id="2681983"/>
    <lineage>
        <taxon>Bacteria</taxon>
        <taxon>Pseudomonadati</taxon>
        <taxon>Pseudomonadota</taxon>
        <taxon>Gammaproteobacteria</taxon>
        <taxon>Pseudomonadales</taxon>
        <taxon>Pseudomonadaceae</taxon>
        <taxon>Pseudomonas</taxon>
    </lineage>
</organism>
<reference evidence="2 3" key="1">
    <citation type="submission" date="2020-02" db="EMBL/GenBank/DDBJ databases">
        <authorList>
            <person name="Liang J."/>
        </authorList>
    </citation>
    <scope>NUCLEOTIDE SEQUENCE [LARGE SCALE GENOMIC DNA]</scope>
    <source>
        <strain evidence="2 3">L22-9</strain>
    </source>
</reference>
<dbReference type="PANTHER" id="PTHR34846:SF5">
    <property type="entry name" value="CARBOXYMUCONOLACTONE DECARBOXYLASE-LIKE DOMAIN-CONTAINING PROTEIN"/>
    <property type="match status" value="1"/>
</dbReference>
<dbReference type="Gene3D" id="1.20.1290.10">
    <property type="entry name" value="AhpD-like"/>
    <property type="match status" value="1"/>
</dbReference>